<dbReference type="SUPFAM" id="SSF81383">
    <property type="entry name" value="F-box domain"/>
    <property type="match status" value="1"/>
</dbReference>
<gene>
    <name evidence="3" type="ORF">ALEPTO_LOCUS11023</name>
</gene>
<feature type="domain" description="F-box" evidence="2">
    <location>
        <begin position="41"/>
        <end position="93"/>
    </location>
</feature>
<organism evidence="3 4">
    <name type="scientific">Ambispora leptoticha</name>
    <dbReference type="NCBI Taxonomy" id="144679"/>
    <lineage>
        <taxon>Eukaryota</taxon>
        <taxon>Fungi</taxon>
        <taxon>Fungi incertae sedis</taxon>
        <taxon>Mucoromycota</taxon>
        <taxon>Glomeromycotina</taxon>
        <taxon>Glomeromycetes</taxon>
        <taxon>Archaeosporales</taxon>
        <taxon>Ambisporaceae</taxon>
        <taxon>Ambispora</taxon>
    </lineage>
</organism>
<comment type="caution">
    <text evidence="3">The sequence shown here is derived from an EMBL/GenBank/DDBJ whole genome shotgun (WGS) entry which is preliminary data.</text>
</comment>
<dbReference type="Pfam" id="PF00646">
    <property type="entry name" value="F-box"/>
    <property type="match status" value="1"/>
</dbReference>
<dbReference type="SMART" id="SM00256">
    <property type="entry name" value="FBOX"/>
    <property type="match status" value="1"/>
</dbReference>
<feature type="compositionally biased region" description="Polar residues" evidence="1">
    <location>
        <begin position="9"/>
        <end position="21"/>
    </location>
</feature>
<name>A0A9N9EQ05_9GLOM</name>
<keyword evidence="4" id="KW-1185">Reference proteome</keyword>
<dbReference type="InterPro" id="IPR001810">
    <property type="entry name" value="F-box_dom"/>
</dbReference>
<sequence length="268" mass="31041">MSYIKKKGNNTNINSNTVSDYNNQTMNNNDINNDTQTSYISPSILTIPPEIFAEISINLSPIDLISLSQVCNHLRSLLCSTSSQTTQAIWRASRLLFMPRLQMAPPDGMDEKSYIELNMLERGCQFCGHPDDTVKVIWVFRVRTCGVCLDGRTARYFDLAVKEDIPDHILAILPYTGNHADRLYWRDNVISAMQEYEKLTTEEDRHNWLVKKKLANVNRMSDATVREDALIEQEWNKNWRFIHSRMEIVLRKLQEQLNLLQDLAELSD</sequence>
<dbReference type="Proteomes" id="UP000789508">
    <property type="component" value="Unassembled WGS sequence"/>
</dbReference>
<accession>A0A9N9EQ05</accession>
<protein>
    <submittedName>
        <fullName evidence="3">1701_t:CDS:1</fullName>
    </submittedName>
</protein>
<dbReference type="InterPro" id="IPR036047">
    <property type="entry name" value="F-box-like_dom_sf"/>
</dbReference>
<feature type="compositionally biased region" description="Low complexity" evidence="1">
    <location>
        <begin position="22"/>
        <end position="33"/>
    </location>
</feature>
<reference evidence="3" key="1">
    <citation type="submission" date="2021-06" db="EMBL/GenBank/DDBJ databases">
        <authorList>
            <person name="Kallberg Y."/>
            <person name="Tangrot J."/>
            <person name="Rosling A."/>
        </authorList>
    </citation>
    <scope>NUCLEOTIDE SEQUENCE</scope>
    <source>
        <strain evidence="3">FL130A</strain>
    </source>
</reference>
<dbReference type="OrthoDB" id="2322499at2759"/>
<feature type="region of interest" description="Disordered" evidence="1">
    <location>
        <begin position="1"/>
        <end position="33"/>
    </location>
</feature>
<evidence type="ECO:0000256" key="1">
    <source>
        <dbReference type="SAM" id="MobiDB-lite"/>
    </source>
</evidence>
<proteinExistence type="predicted"/>
<evidence type="ECO:0000313" key="4">
    <source>
        <dbReference type="Proteomes" id="UP000789508"/>
    </source>
</evidence>
<evidence type="ECO:0000259" key="2">
    <source>
        <dbReference type="PROSITE" id="PS50181"/>
    </source>
</evidence>
<evidence type="ECO:0000313" key="3">
    <source>
        <dbReference type="EMBL" id="CAG8686334.1"/>
    </source>
</evidence>
<dbReference type="PROSITE" id="PS50181">
    <property type="entry name" value="FBOX"/>
    <property type="match status" value="1"/>
</dbReference>
<dbReference type="AlphaFoldDB" id="A0A9N9EQ05"/>
<dbReference type="EMBL" id="CAJVPS010015303">
    <property type="protein sequence ID" value="CAG8686334.1"/>
    <property type="molecule type" value="Genomic_DNA"/>
</dbReference>